<evidence type="ECO:0000313" key="1">
    <source>
        <dbReference type="EMBL" id="EGZ20167.1"/>
    </source>
</evidence>
<dbReference type="AlphaFoldDB" id="G4Z4G3"/>
<keyword evidence="2" id="KW-1185">Reference proteome</keyword>
<gene>
    <name evidence="1" type="ORF">PHYSODRAFT_285377</name>
</gene>
<reference evidence="1 2" key="1">
    <citation type="journal article" date="2006" name="Science">
        <title>Phytophthora genome sequences uncover evolutionary origins and mechanisms of pathogenesis.</title>
        <authorList>
            <person name="Tyler B.M."/>
            <person name="Tripathy S."/>
            <person name="Zhang X."/>
            <person name="Dehal P."/>
            <person name="Jiang R.H."/>
            <person name="Aerts A."/>
            <person name="Arredondo F.D."/>
            <person name="Baxter L."/>
            <person name="Bensasson D."/>
            <person name="Beynon J.L."/>
            <person name="Chapman J."/>
            <person name="Damasceno C.M."/>
            <person name="Dorrance A.E."/>
            <person name="Dou D."/>
            <person name="Dickerman A.W."/>
            <person name="Dubchak I.L."/>
            <person name="Garbelotto M."/>
            <person name="Gijzen M."/>
            <person name="Gordon S.G."/>
            <person name="Govers F."/>
            <person name="Grunwald N.J."/>
            <person name="Huang W."/>
            <person name="Ivors K.L."/>
            <person name="Jones R.W."/>
            <person name="Kamoun S."/>
            <person name="Krampis K."/>
            <person name="Lamour K.H."/>
            <person name="Lee M.K."/>
            <person name="McDonald W.H."/>
            <person name="Medina M."/>
            <person name="Meijer H.J."/>
            <person name="Nordberg E.K."/>
            <person name="Maclean D.J."/>
            <person name="Ospina-Giraldo M.D."/>
            <person name="Morris P.F."/>
            <person name="Phuntumart V."/>
            <person name="Putnam N.H."/>
            <person name="Rash S."/>
            <person name="Rose J.K."/>
            <person name="Sakihama Y."/>
            <person name="Salamov A.A."/>
            <person name="Savidor A."/>
            <person name="Scheuring C.F."/>
            <person name="Smith B.M."/>
            <person name="Sobral B.W."/>
            <person name="Terry A."/>
            <person name="Torto-Alalibo T.A."/>
            <person name="Win J."/>
            <person name="Xu Z."/>
            <person name="Zhang H."/>
            <person name="Grigoriev I.V."/>
            <person name="Rokhsar D.S."/>
            <person name="Boore J.L."/>
        </authorList>
    </citation>
    <scope>NUCLEOTIDE SEQUENCE [LARGE SCALE GENOMIC DNA]</scope>
    <source>
        <strain evidence="1 2">P6497</strain>
    </source>
</reference>
<dbReference type="InParanoid" id="G4Z4G3"/>
<protein>
    <submittedName>
        <fullName evidence="1">Uncharacterized protein</fullName>
    </submittedName>
</protein>
<accession>G4Z4G3</accession>
<sequence length="231" mass="25547">MLRPSRLEQSTDDATDFLHTSSLAQRYGIDARLSQIRLRKAAGARALRAALADYGISAPAPCPTTCSSAAAGPPRYQLDQNKQAAYSEYLRRSGTSLADFVRLLRGERPSYPGPNKALQVPTNVPAWKSYRFAAQWAAIVRHGVMPEWEEIPPSQQTPPPNHGSARRALNALVKNIRKGQDEDRYLVLDVDLLERLDGVFCSPFGAVPKDDKPLTEDARVIHDLSFPLGDR</sequence>
<dbReference type="KEGG" id="psoj:PHYSODRAFT_285377"/>
<proteinExistence type="predicted"/>
<dbReference type="GeneID" id="20640031"/>
<name>G4Z4G3_PHYSP</name>
<dbReference type="RefSeq" id="XP_009522884.1">
    <property type="nucleotide sequence ID" value="XM_009524589.1"/>
</dbReference>
<dbReference type="EMBL" id="JH159153">
    <property type="protein sequence ID" value="EGZ20167.1"/>
    <property type="molecule type" value="Genomic_DNA"/>
</dbReference>
<organism evidence="1 2">
    <name type="scientific">Phytophthora sojae (strain P6497)</name>
    <name type="common">Soybean stem and root rot agent</name>
    <name type="synonym">Phytophthora megasperma f. sp. glycines</name>
    <dbReference type="NCBI Taxonomy" id="1094619"/>
    <lineage>
        <taxon>Eukaryota</taxon>
        <taxon>Sar</taxon>
        <taxon>Stramenopiles</taxon>
        <taxon>Oomycota</taxon>
        <taxon>Peronosporomycetes</taxon>
        <taxon>Peronosporales</taxon>
        <taxon>Peronosporaceae</taxon>
        <taxon>Phytophthora</taxon>
    </lineage>
</organism>
<dbReference type="Proteomes" id="UP000002640">
    <property type="component" value="Unassembled WGS sequence"/>
</dbReference>
<evidence type="ECO:0000313" key="2">
    <source>
        <dbReference type="Proteomes" id="UP000002640"/>
    </source>
</evidence>